<dbReference type="InterPro" id="IPR039425">
    <property type="entry name" value="RNA_pol_sigma-70-like"/>
</dbReference>
<evidence type="ECO:0000256" key="5">
    <source>
        <dbReference type="ARBA" id="ARBA00023163"/>
    </source>
</evidence>
<dbReference type="Gene3D" id="1.10.10.10">
    <property type="entry name" value="Winged helix-like DNA-binding domain superfamily/Winged helix DNA-binding domain"/>
    <property type="match status" value="1"/>
</dbReference>
<dbReference type="RefSeq" id="WP_301190745.1">
    <property type="nucleotide sequence ID" value="NZ_JAPDPJ010000025.1"/>
</dbReference>
<dbReference type="PANTHER" id="PTHR43133">
    <property type="entry name" value="RNA POLYMERASE ECF-TYPE SIGMA FACTO"/>
    <property type="match status" value="1"/>
</dbReference>
<keyword evidence="4" id="KW-0238">DNA-binding</keyword>
<keyword evidence="5" id="KW-0804">Transcription</keyword>
<dbReference type="SUPFAM" id="SSF88659">
    <property type="entry name" value="Sigma3 and sigma4 domains of RNA polymerase sigma factors"/>
    <property type="match status" value="1"/>
</dbReference>
<dbReference type="InterPro" id="IPR036388">
    <property type="entry name" value="WH-like_DNA-bd_sf"/>
</dbReference>
<protein>
    <submittedName>
        <fullName evidence="8">Sigma-70 family RNA polymerase sigma factor</fullName>
    </submittedName>
</protein>
<evidence type="ECO:0000256" key="3">
    <source>
        <dbReference type="ARBA" id="ARBA00023082"/>
    </source>
</evidence>
<reference evidence="8" key="1">
    <citation type="submission" date="2022-10" db="EMBL/GenBank/DDBJ databases">
        <authorList>
            <person name="Yu W.X."/>
        </authorList>
    </citation>
    <scope>NUCLEOTIDE SEQUENCE</scope>
    <source>
        <strain evidence="8">AAT</strain>
    </source>
</reference>
<keyword evidence="9" id="KW-1185">Reference proteome</keyword>
<dbReference type="GO" id="GO:0003677">
    <property type="term" value="F:DNA binding"/>
    <property type="evidence" value="ECO:0007669"/>
    <property type="project" value="UniProtKB-KW"/>
</dbReference>
<accession>A0AAE3M5V8</accession>
<evidence type="ECO:0000259" key="6">
    <source>
        <dbReference type="Pfam" id="PF04542"/>
    </source>
</evidence>
<feature type="domain" description="RNA polymerase sigma factor 70 region 4 type 2" evidence="7">
    <location>
        <begin position="133"/>
        <end position="185"/>
    </location>
</feature>
<dbReference type="Pfam" id="PF04542">
    <property type="entry name" value="Sigma70_r2"/>
    <property type="match status" value="1"/>
</dbReference>
<dbReference type="InterPro" id="IPR013324">
    <property type="entry name" value="RNA_pol_sigma_r3/r4-like"/>
</dbReference>
<sequence length="195" mass="23199">MRLFQLNRKTKSDAELVNLYQESHNLDILGELYGRYMDLVFGVSLKYLKNNSEAQDAVIQIFEKISSSLKDSKIEHFRPWLYVVTKNHCLMELRKEKHNTISLDDEKSFIGNFMESEYETHPIDEELHQQNEEALKNCINKLKFQQKESIELFYFKEMTYQQISIKMETDIKKVKSYIQNAKRNLKICLEKSNAI</sequence>
<dbReference type="EMBL" id="JAPDPJ010000025">
    <property type="protein sequence ID" value="MCW3787180.1"/>
    <property type="molecule type" value="Genomic_DNA"/>
</dbReference>
<proteinExistence type="inferred from homology"/>
<name>A0AAE3M5V8_9BACT</name>
<dbReference type="GO" id="GO:0016987">
    <property type="term" value="F:sigma factor activity"/>
    <property type="evidence" value="ECO:0007669"/>
    <property type="project" value="UniProtKB-KW"/>
</dbReference>
<feature type="domain" description="RNA polymerase sigma-70 region 2" evidence="6">
    <location>
        <begin position="32"/>
        <end position="97"/>
    </location>
</feature>
<dbReference type="Gene3D" id="1.10.1740.10">
    <property type="match status" value="1"/>
</dbReference>
<evidence type="ECO:0000256" key="1">
    <source>
        <dbReference type="ARBA" id="ARBA00010641"/>
    </source>
</evidence>
<comment type="caution">
    <text evidence="8">The sequence shown here is derived from an EMBL/GenBank/DDBJ whole genome shotgun (WGS) entry which is preliminary data.</text>
</comment>
<evidence type="ECO:0000313" key="9">
    <source>
        <dbReference type="Proteomes" id="UP001209229"/>
    </source>
</evidence>
<dbReference type="InterPro" id="IPR013325">
    <property type="entry name" value="RNA_pol_sigma_r2"/>
</dbReference>
<dbReference type="AlphaFoldDB" id="A0AAE3M5V8"/>
<evidence type="ECO:0000313" key="8">
    <source>
        <dbReference type="EMBL" id="MCW3787180.1"/>
    </source>
</evidence>
<evidence type="ECO:0000259" key="7">
    <source>
        <dbReference type="Pfam" id="PF08281"/>
    </source>
</evidence>
<evidence type="ECO:0000256" key="4">
    <source>
        <dbReference type="ARBA" id="ARBA00023125"/>
    </source>
</evidence>
<gene>
    <name evidence="8" type="ORF">OM075_11915</name>
</gene>
<evidence type="ECO:0000256" key="2">
    <source>
        <dbReference type="ARBA" id="ARBA00023015"/>
    </source>
</evidence>
<dbReference type="InterPro" id="IPR013249">
    <property type="entry name" value="RNA_pol_sigma70_r4_t2"/>
</dbReference>
<dbReference type="InterPro" id="IPR007627">
    <property type="entry name" value="RNA_pol_sigma70_r2"/>
</dbReference>
<keyword evidence="2" id="KW-0805">Transcription regulation</keyword>
<dbReference type="GO" id="GO:0006352">
    <property type="term" value="P:DNA-templated transcription initiation"/>
    <property type="evidence" value="ECO:0007669"/>
    <property type="project" value="InterPro"/>
</dbReference>
<organism evidence="8 9">
    <name type="scientific">Plebeiibacterium sediminum</name>
    <dbReference type="NCBI Taxonomy" id="2992112"/>
    <lineage>
        <taxon>Bacteria</taxon>
        <taxon>Pseudomonadati</taxon>
        <taxon>Bacteroidota</taxon>
        <taxon>Bacteroidia</taxon>
        <taxon>Marinilabiliales</taxon>
        <taxon>Marinilabiliaceae</taxon>
        <taxon>Plebeiibacterium</taxon>
    </lineage>
</organism>
<dbReference type="Proteomes" id="UP001209229">
    <property type="component" value="Unassembled WGS sequence"/>
</dbReference>
<dbReference type="InterPro" id="IPR014284">
    <property type="entry name" value="RNA_pol_sigma-70_dom"/>
</dbReference>
<keyword evidence="3" id="KW-0731">Sigma factor</keyword>
<dbReference type="Pfam" id="PF08281">
    <property type="entry name" value="Sigma70_r4_2"/>
    <property type="match status" value="1"/>
</dbReference>
<dbReference type="SUPFAM" id="SSF88946">
    <property type="entry name" value="Sigma2 domain of RNA polymerase sigma factors"/>
    <property type="match status" value="1"/>
</dbReference>
<dbReference type="NCBIfam" id="TIGR02937">
    <property type="entry name" value="sigma70-ECF"/>
    <property type="match status" value="1"/>
</dbReference>
<dbReference type="PANTHER" id="PTHR43133:SF8">
    <property type="entry name" value="RNA POLYMERASE SIGMA FACTOR HI_1459-RELATED"/>
    <property type="match status" value="1"/>
</dbReference>
<comment type="similarity">
    <text evidence="1">Belongs to the sigma-70 factor family. ECF subfamily.</text>
</comment>